<keyword evidence="1 3" id="KW-0853">WD repeat</keyword>
<reference evidence="6" key="2">
    <citation type="submission" date="2015-01" db="EMBL/GenBank/DDBJ databases">
        <title>Evolutionary Origins and Diversification of the Mycorrhizal Mutualists.</title>
        <authorList>
            <consortium name="DOE Joint Genome Institute"/>
            <consortium name="Mycorrhizal Genomics Consortium"/>
            <person name="Kohler A."/>
            <person name="Kuo A."/>
            <person name="Nagy L.G."/>
            <person name="Floudas D."/>
            <person name="Copeland A."/>
            <person name="Barry K.W."/>
            <person name="Cichocki N."/>
            <person name="Veneault-Fourrey C."/>
            <person name="LaButti K."/>
            <person name="Lindquist E.A."/>
            <person name="Lipzen A."/>
            <person name="Lundell T."/>
            <person name="Morin E."/>
            <person name="Murat C."/>
            <person name="Riley R."/>
            <person name="Ohm R."/>
            <person name="Sun H."/>
            <person name="Tunlid A."/>
            <person name="Henrissat B."/>
            <person name="Grigoriev I.V."/>
            <person name="Hibbett D.S."/>
            <person name="Martin F."/>
        </authorList>
    </citation>
    <scope>NUCLEOTIDE SEQUENCE [LARGE SCALE GENOMIC DNA]</scope>
    <source>
        <strain evidence="6">441</strain>
    </source>
</reference>
<keyword evidence="2" id="KW-0677">Repeat</keyword>
<dbReference type="PANTHER" id="PTHR22889:SF0">
    <property type="entry name" value="WD REPEAT-CONTAINING PROTEIN 89"/>
    <property type="match status" value="1"/>
</dbReference>
<dbReference type="HOGENOM" id="CLU_037323_0_0_1"/>
<evidence type="ECO:0000256" key="2">
    <source>
        <dbReference type="ARBA" id="ARBA00022737"/>
    </source>
</evidence>
<feature type="region of interest" description="Disordered" evidence="4">
    <location>
        <begin position="353"/>
        <end position="389"/>
    </location>
</feature>
<reference evidence="5 6" key="1">
    <citation type="submission" date="2014-04" db="EMBL/GenBank/DDBJ databases">
        <authorList>
            <consortium name="DOE Joint Genome Institute"/>
            <person name="Kuo A."/>
            <person name="Kohler A."/>
            <person name="Costa M.D."/>
            <person name="Nagy L.G."/>
            <person name="Floudas D."/>
            <person name="Copeland A."/>
            <person name="Barry K.W."/>
            <person name="Cichocki N."/>
            <person name="Veneault-Fourrey C."/>
            <person name="LaButti K."/>
            <person name="Lindquist E.A."/>
            <person name="Lipzen A."/>
            <person name="Lundell T."/>
            <person name="Morin E."/>
            <person name="Murat C."/>
            <person name="Sun H."/>
            <person name="Tunlid A."/>
            <person name="Henrissat B."/>
            <person name="Grigoriev I.V."/>
            <person name="Hibbett D.S."/>
            <person name="Martin F."/>
            <person name="Nordberg H.P."/>
            <person name="Cantor M.N."/>
            <person name="Hua S.X."/>
        </authorList>
    </citation>
    <scope>NUCLEOTIDE SEQUENCE [LARGE SCALE GENOMIC DNA]</scope>
    <source>
        <strain evidence="5 6">441</strain>
    </source>
</reference>
<dbReference type="STRING" id="765257.A0A0C9ZE26"/>
<evidence type="ECO:0000313" key="6">
    <source>
        <dbReference type="Proteomes" id="UP000054018"/>
    </source>
</evidence>
<name>A0A0C9ZE26_9AGAM</name>
<dbReference type="EMBL" id="KN833760">
    <property type="protein sequence ID" value="KIK20717.1"/>
    <property type="molecule type" value="Genomic_DNA"/>
</dbReference>
<dbReference type="InterPro" id="IPR039328">
    <property type="entry name" value="WDR89"/>
</dbReference>
<dbReference type="AlphaFoldDB" id="A0A0C9ZE26"/>
<evidence type="ECO:0000256" key="4">
    <source>
        <dbReference type="SAM" id="MobiDB-lite"/>
    </source>
</evidence>
<dbReference type="Pfam" id="PF00400">
    <property type="entry name" value="WD40"/>
    <property type="match status" value="3"/>
</dbReference>
<sequence length="389" mass="42148">MSLHRSPSLKSVDGPLSTASLPESNYVLSLTSLGNFYAASASSPSNEITLLDKIGLRTVQILPGHEEGTTYLRTITGLGGSTQSTLLSSGRDGCVKAWDERSGMVGIQMMAADRRPLLCCDASSDGFLVAAGTALQNEDAFVLFWDPRNPAAPLRSHGSTHSDDITAVHFGQTPNLLFSASSDGLISLSNAYEVDEDEAVTYVGNWGCSVSQGGWAHAGFKKSHFWTASDMETFGYWSSELDRLQDTDIRYPSLHDQGQTWVTDYLISCHCTPKAESGLAVFVGSNEGDAALITNSNLSSPAAPWTIHSVWTGGHVGIVRSILWDEDHDVLVTGGEDSKVLTWRVPELYSPNTQEEQDVSMQIDSPNSKRVWEDMDVSETASPGKRVRH</sequence>
<evidence type="ECO:0000256" key="1">
    <source>
        <dbReference type="ARBA" id="ARBA00022574"/>
    </source>
</evidence>
<keyword evidence="6" id="KW-1185">Reference proteome</keyword>
<protein>
    <submittedName>
        <fullName evidence="5">Unplaced genomic scaffold scaffold_76, whole genome shotgun sequence</fullName>
    </submittedName>
</protein>
<dbReference type="PROSITE" id="PS50294">
    <property type="entry name" value="WD_REPEATS_REGION"/>
    <property type="match status" value="1"/>
</dbReference>
<dbReference type="SUPFAM" id="SSF50978">
    <property type="entry name" value="WD40 repeat-like"/>
    <property type="match status" value="1"/>
</dbReference>
<dbReference type="PANTHER" id="PTHR22889">
    <property type="entry name" value="WD REPEAT-CONTAINING PROTEIN 89"/>
    <property type="match status" value="1"/>
</dbReference>
<dbReference type="SMART" id="SM00320">
    <property type="entry name" value="WD40"/>
    <property type="match status" value="4"/>
</dbReference>
<feature type="repeat" description="WD" evidence="3">
    <location>
        <begin position="312"/>
        <end position="345"/>
    </location>
</feature>
<proteinExistence type="predicted"/>
<accession>A0A0C9ZE26</accession>
<evidence type="ECO:0000256" key="3">
    <source>
        <dbReference type="PROSITE-ProRule" id="PRU00221"/>
    </source>
</evidence>
<dbReference type="PROSITE" id="PS50082">
    <property type="entry name" value="WD_REPEATS_2"/>
    <property type="match status" value="1"/>
</dbReference>
<organism evidence="5 6">
    <name type="scientific">Pisolithus microcarpus 441</name>
    <dbReference type="NCBI Taxonomy" id="765257"/>
    <lineage>
        <taxon>Eukaryota</taxon>
        <taxon>Fungi</taxon>
        <taxon>Dikarya</taxon>
        <taxon>Basidiomycota</taxon>
        <taxon>Agaricomycotina</taxon>
        <taxon>Agaricomycetes</taxon>
        <taxon>Agaricomycetidae</taxon>
        <taxon>Boletales</taxon>
        <taxon>Sclerodermatineae</taxon>
        <taxon>Pisolithaceae</taxon>
        <taxon>Pisolithus</taxon>
    </lineage>
</organism>
<dbReference type="Gene3D" id="2.130.10.10">
    <property type="entry name" value="YVTN repeat-like/Quinoprotein amine dehydrogenase"/>
    <property type="match status" value="1"/>
</dbReference>
<gene>
    <name evidence="5" type="ORF">PISMIDRAFT_576008</name>
</gene>
<dbReference type="Proteomes" id="UP000054018">
    <property type="component" value="Unassembled WGS sequence"/>
</dbReference>
<evidence type="ECO:0000313" key="5">
    <source>
        <dbReference type="EMBL" id="KIK20717.1"/>
    </source>
</evidence>
<dbReference type="InterPro" id="IPR001680">
    <property type="entry name" value="WD40_rpt"/>
</dbReference>
<dbReference type="InterPro" id="IPR036322">
    <property type="entry name" value="WD40_repeat_dom_sf"/>
</dbReference>
<dbReference type="OrthoDB" id="25131at2759"/>
<feature type="compositionally biased region" description="Polar residues" evidence="4">
    <location>
        <begin position="353"/>
        <end position="368"/>
    </location>
</feature>
<dbReference type="InterPro" id="IPR015943">
    <property type="entry name" value="WD40/YVTN_repeat-like_dom_sf"/>
</dbReference>